<dbReference type="EMBL" id="CAJHNH020007468">
    <property type="protein sequence ID" value="CAG5134676.1"/>
    <property type="molecule type" value="Genomic_DNA"/>
</dbReference>
<feature type="transmembrane region" description="Helical" evidence="8">
    <location>
        <begin position="183"/>
        <end position="204"/>
    </location>
</feature>
<dbReference type="PANTHER" id="PTHR10332">
    <property type="entry name" value="EQUILIBRATIVE NUCLEOSIDE TRANSPORTER"/>
    <property type="match status" value="1"/>
</dbReference>
<feature type="transmembrane region" description="Helical" evidence="8">
    <location>
        <begin position="277"/>
        <end position="297"/>
    </location>
</feature>
<dbReference type="AlphaFoldDB" id="A0A8S4A6P8"/>
<feature type="transmembrane region" description="Helical" evidence="8">
    <location>
        <begin position="447"/>
        <end position="468"/>
    </location>
</feature>
<evidence type="ECO:0000256" key="3">
    <source>
        <dbReference type="ARBA" id="ARBA00022448"/>
    </source>
</evidence>
<name>A0A8S4A6P8_9EUPU</name>
<feature type="transmembrane region" description="Helical" evidence="8">
    <location>
        <begin position="480"/>
        <end position="503"/>
    </location>
</feature>
<dbReference type="PANTHER" id="PTHR10332:SF80">
    <property type="entry name" value="EQUILIBRATIVE NUCLEOSIDE TRANSPORTER 2, ISOFORM A"/>
    <property type="match status" value="1"/>
</dbReference>
<evidence type="ECO:0000256" key="7">
    <source>
        <dbReference type="SAM" id="MobiDB-lite"/>
    </source>
</evidence>
<comment type="caution">
    <text evidence="9">The sequence shown here is derived from an EMBL/GenBank/DDBJ whole genome shotgun (WGS) entry which is preliminary data.</text>
</comment>
<evidence type="ECO:0000256" key="1">
    <source>
        <dbReference type="ARBA" id="ARBA00004141"/>
    </source>
</evidence>
<dbReference type="OrthoDB" id="1856718at2759"/>
<feature type="transmembrane region" description="Helical" evidence="8">
    <location>
        <begin position="210"/>
        <end position="229"/>
    </location>
</feature>
<comment type="similarity">
    <text evidence="2">Belongs to the SLC29A/ENT transporter (TC 2.A.57) family.</text>
</comment>
<dbReference type="GO" id="GO:0005337">
    <property type="term" value="F:nucleoside transmembrane transporter activity"/>
    <property type="evidence" value="ECO:0007669"/>
    <property type="project" value="InterPro"/>
</dbReference>
<evidence type="ECO:0008006" key="11">
    <source>
        <dbReference type="Google" id="ProtNLM"/>
    </source>
</evidence>
<feature type="transmembrane region" description="Helical" evidence="8">
    <location>
        <begin position="343"/>
        <end position="364"/>
    </location>
</feature>
<feature type="transmembrane region" description="Helical" evidence="8">
    <location>
        <begin position="101"/>
        <end position="121"/>
    </location>
</feature>
<evidence type="ECO:0000313" key="9">
    <source>
        <dbReference type="EMBL" id="CAG5134676.1"/>
    </source>
</evidence>
<keyword evidence="3" id="KW-0813">Transport</keyword>
<keyword evidence="4 8" id="KW-0812">Transmembrane</keyword>
<dbReference type="Proteomes" id="UP000678393">
    <property type="component" value="Unassembled WGS sequence"/>
</dbReference>
<organism evidence="9 10">
    <name type="scientific">Candidula unifasciata</name>
    <dbReference type="NCBI Taxonomy" id="100452"/>
    <lineage>
        <taxon>Eukaryota</taxon>
        <taxon>Metazoa</taxon>
        <taxon>Spiralia</taxon>
        <taxon>Lophotrochozoa</taxon>
        <taxon>Mollusca</taxon>
        <taxon>Gastropoda</taxon>
        <taxon>Heterobranchia</taxon>
        <taxon>Euthyneura</taxon>
        <taxon>Panpulmonata</taxon>
        <taxon>Eupulmonata</taxon>
        <taxon>Stylommatophora</taxon>
        <taxon>Helicina</taxon>
        <taxon>Helicoidea</taxon>
        <taxon>Geomitridae</taxon>
        <taxon>Candidula</taxon>
    </lineage>
</organism>
<keyword evidence="10" id="KW-1185">Reference proteome</keyword>
<proteinExistence type="inferred from homology"/>
<feature type="compositionally biased region" description="Polar residues" evidence="7">
    <location>
        <begin position="25"/>
        <end position="53"/>
    </location>
</feature>
<accession>A0A8S4A6P8</accession>
<keyword evidence="5 8" id="KW-1133">Transmembrane helix</keyword>
<feature type="transmembrane region" description="Helical" evidence="8">
    <location>
        <begin position="149"/>
        <end position="171"/>
    </location>
</feature>
<dbReference type="PRINTS" id="PR01130">
    <property type="entry name" value="DERENTRNSPRT"/>
</dbReference>
<reference evidence="9" key="1">
    <citation type="submission" date="2021-04" db="EMBL/GenBank/DDBJ databases">
        <authorList>
            <consortium name="Molecular Ecology Group"/>
        </authorList>
    </citation>
    <scope>NUCLEOTIDE SEQUENCE</scope>
</reference>
<feature type="transmembrane region" description="Helical" evidence="8">
    <location>
        <begin position="250"/>
        <end position="271"/>
    </location>
</feature>
<sequence>MVDRGDAQSVQLITFGKRNPPENFPKNQGENRISNSWQKSPLFRNGSSESSNMAERERFLPPVKLDPGWDSVANAAAIKRITTAQRIEEMEKNPPRDRCNLVYLIMMTHGIAVLIPWNMFINAKSYFENYKLEQGNMSSPALLDYKTNFMTYIGMASQYPNFIMNLVNLFVQCKGNTLGVRILSGIIIMVVMFILTVVLAVIDTSAWAEIFFWMTMATAVVVNAAVGLYQNSIFGLSAVLPMKYTNAILFGNNISGTLVAVTNIIVLLLSPSKKTSAIYYFVTAIVILMVAFDAYFITSHCKFYSHYQELAQLKKQEYQENAVSVEPFYKLLFRSFGRVFKQIYHLLFGVWFTFFISLALFPAVMSDVEPVTIPMSTEYWNAVFCFLCFNLFATLGTLTTEFIKWPNARWVNVLVILRAGFVPLMVLGNFRPKLRTLPVYIPYDGVFIATAILFSFTSGYCSSLVMMYAPKCVLPNDSPIAGMTMALFLVFGILCGINFSRVWGLVIGSESL</sequence>
<feature type="transmembrane region" description="Helical" evidence="8">
    <location>
        <begin position="410"/>
        <end position="427"/>
    </location>
</feature>
<protein>
    <recommendedName>
        <fullName evidence="11">Equilibrative nucleoside transporter 1</fullName>
    </recommendedName>
</protein>
<dbReference type="PIRSF" id="PIRSF016379">
    <property type="entry name" value="ENT"/>
    <property type="match status" value="1"/>
</dbReference>
<dbReference type="Pfam" id="PF01733">
    <property type="entry name" value="Nucleoside_tran"/>
    <property type="match status" value="1"/>
</dbReference>
<evidence type="ECO:0000256" key="8">
    <source>
        <dbReference type="SAM" id="Phobius"/>
    </source>
</evidence>
<evidence type="ECO:0000256" key="2">
    <source>
        <dbReference type="ARBA" id="ARBA00007965"/>
    </source>
</evidence>
<evidence type="ECO:0000256" key="6">
    <source>
        <dbReference type="ARBA" id="ARBA00023136"/>
    </source>
</evidence>
<evidence type="ECO:0000313" key="10">
    <source>
        <dbReference type="Proteomes" id="UP000678393"/>
    </source>
</evidence>
<dbReference type="GO" id="GO:0005886">
    <property type="term" value="C:plasma membrane"/>
    <property type="evidence" value="ECO:0007669"/>
    <property type="project" value="TreeGrafter"/>
</dbReference>
<keyword evidence="6 8" id="KW-0472">Membrane</keyword>
<evidence type="ECO:0000256" key="4">
    <source>
        <dbReference type="ARBA" id="ARBA00022692"/>
    </source>
</evidence>
<gene>
    <name evidence="9" type="ORF">CUNI_LOCUS20234</name>
</gene>
<dbReference type="InterPro" id="IPR002259">
    <property type="entry name" value="Eqnu_transpt"/>
</dbReference>
<feature type="region of interest" description="Disordered" evidence="7">
    <location>
        <begin position="16"/>
        <end position="55"/>
    </location>
</feature>
<evidence type="ECO:0000256" key="5">
    <source>
        <dbReference type="ARBA" id="ARBA00022989"/>
    </source>
</evidence>
<feature type="transmembrane region" description="Helical" evidence="8">
    <location>
        <begin position="379"/>
        <end position="398"/>
    </location>
</feature>
<comment type="subcellular location">
    <subcellularLocation>
        <location evidence="1">Membrane</location>
        <topology evidence="1">Multi-pass membrane protein</topology>
    </subcellularLocation>
</comment>